<dbReference type="InterPro" id="IPR001920">
    <property type="entry name" value="Asp/Glu_race"/>
</dbReference>
<dbReference type="EC" id="5.1.1.-" evidence="3"/>
<dbReference type="GO" id="GO:0047661">
    <property type="term" value="F:amino-acid racemase activity"/>
    <property type="evidence" value="ECO:0007669"/>
    <property type="project" value="InterPro"/>
</dbReference>
<name>A0AAD0W728_9NEIS</name>
<dbReference type="PANTHER" id="PTHR21198:SF7">
    <property type="entry name" value="ASPARTATE-GLUTAMATE RACEMASE FAMILY"/>
    <property type="match status" value="1"/>
</dbReference>
<proteinExistence type="inferred from homology"/>
<keyword evidence="4" id="KW-1185">Reference proteome</keyword>
<evidence type="ECO:0000313" key="4">
    <source>
        <dbReference type="Proteomes" id="UP000259465"/>
    </source>
</evidence>
<dbReference type="KEGG" id="crz:D1345_07080"/>
<dbReference type="EMBL" id="CP031968">
    <property type="protein sequence ID" value="AXT45955.1"/>
    <property type="molecule type" value="Genomic_DNA"/>
</dbReference>
<dbReference type="RefSeq" id="WP_118266954.1">
    <property type="nucleotide sequence ID" value="NZ_CP031968.1"/>
</dbReference>
<sequence length="235" mass="26029">MKKLGLLGGISWVSTLDYYRYLNEGVNAALGGLNFAECIVYSLNFNDIQQRGWDDWEHTHALLLKGCLHLKAAGAEAIVLCANTAHAVANQLETAVALPIIHIAEATAREISRQRLQTIGLLGTKFTMELPFFQDKLSQQGIRALIPEQQNTRDFIQRTLRDELGRGMVSLATKRAYLEVIQQMIERGAQGIVFGCTELPLLLGQADVPVSVFDTTRIHIRAALEFALSDTVLPQ</sequence>
<dbReference type="NCBIfam" id="TIGR00035">
    <property type="entry name" value="asp_race"/>
    <property type="match status" value="1"/>
</dbReference>
<protein>
    <submittedName>
        <fullName evidence="3">Amino acid racemase</fullName>
        <ecNumber evidence="3">5.1.1.-</ecNumber>
    </submittedName>
</protein>
<dbReference type="InterPro" id="IPR033134">
    <property type="entry name" value="Asp/Glu_racemase_AS_2"/>
</dbReference>
<dbReference type="Pfam" id="PF01177">
    <property type="entry name" value="Asp_Glu_race"/>
    <property type="match status" value="1"/>
</dbReference>
<dbReference type="Gene3D" id="3.40.50.1860">
    <property type="match status" value="2"/>
</dbReference>
<comment type="similarity">
    <text evidence="1">Belongs to the aspartate/glutamate racemases family.</text>
</comment>
<dbReference type="PROSITE" id="PS00923">
    <property type="entry name" value="ASP_GLU_RACEMASE_1"/>
    <property type="match status" value="1"/>
</dbReference>
<accession>A0AAD0W728</accession>
<organism evidence="3 4">
    <name type="scientific">Chromobacterium rhizoryzae</name>
    <dbReference type="NCBI Taxonomy" id="1778675"/>
    <lineage>
        <taxon>Bacteria</taxon>
        <taxon>Pseudomonadati</taxon>
        <taxon>Pseudomonadota</taxon>
        <taxon>Betaproteobacteria</taxon>
        <taxon>Neisseriales</taxon>
        <taxon>Chromobacteriaceae</taxon>
        <taxon>Chromobacterium</taxon>
    </lineage>
</organism>
<dbReference type="PANTHER" id="PTHR21198">
    <property type="entry name" value="GLUTAMATE RACEMASE"/>
    <property type="match status" value="1"/>
</dbReference>
<dbReference type="AlphaFoldDB" id="A0AAD0W728"/>
<dbReference type="InterPro" id="IPR004380">
    <property type="entry name" value="Asp_race"/>
</dbReference>
<evidence type="ECO:0000313" key="3">
    <source>
        <dbReference type="EMBL" id="AXT45955.1"/>
    </source>
</evidence>
<keyword evidence="2 3" id="KW-0413">Isomerase</keyword>
<dbReference type="Proteomes" id="UP000259465">
    <property type="component" value="Chromosome"/>
</dbReference>
<dbReference type="PROSITE" id="PS00924">
    <property type="entry name" value="ASP_GLU_RACEMASE_2"/>
    <property type="match status" value="1"/>
</dbReference>
<evidence type="ECO:0000256" key="1">
    <source>
        <dbReference type="ARBA" id="ARBA00007847"/>
    </source>
</evidence>
<evidence type="ECO:0000256" key="2">
    <source>
        <dbReference type="ARBA" id="ARBA00023235"/>
    </source>
</evidence>
<dbReference type="InterPro" id="IPR018187">
    <property type="entry name" value="Asp/Glu_racemase_AS_1"/>
</dbReference>
<reference evidence="3 4" key="1">
    <citation type="submission" date="2018-08" db="EMBL/GenBank/DDBJ databases">
        <title>Complete genome sequence of JP2-74.</title>
        <authorList>
            <person name="Wu L."/>
        </authorList>
    </citation>
    <scope>NUCLEOTIDE SEQUENCE [LARGE SCALE GENOMIC DNA]</scope>
    <source>
        <strain evidence="3 4">JP2-74</strain>
    </source>
</reference>
<dbReference type="SUPFAM" id="SSF53681">
    <property type="entry name" value="Aspartate/glutamate racemase"/>
    <property type="match status" value="2"/>
</dbReference>
<dbReference type="InterPro" id="IPR015942">
    <property type="entry name" value="Asp/Glu/hydantoin_racemase"/>
</dbReference>
<gene>
    <name evidence="3" type="ORF">D1345_07080</name>
</gene>